<dbReference type="RefSeq" id="WP_275078381.1">
    <property type="nucleotide sequence ID" value="NZ_MJEA01000002.1"/>
</dbReference>
<feature type="domain" description="CwlT-like lysozyme" evidence="1">
    <location>
        <begin position="11"/>
        <end position="67"/>
    </location>
</feature>
<evidence type="ECO:0000313" key="2">
    <source>
        <dbReference type="EMBL" id="OQO71167.1"/>
    </source>
</evidence>
<dbReference type="Proteomes" id="UP000192477">
    <property type="component" value="Unassembled WGS sequence"/>
</dbReference>
<gene>
    <name evidence="2" type="ORF">BH747_04025</name>
</gene>
<evidence type="ECO:0000313" key="3">
    <source>
        <dbReference type="Proteomes" id="UP000192477"/>
    </source>
</evidence>
<dbReference type="EMBL" id="MJEA01000002">
    <property type="protein sequence ID" value="OQO71167.1"/>
    <property type="molecule type" value="Genomic_DNA"/>
</dbReference>
<sequence>MHSKEGQNLPEAVLRWKDKVTKEATKNEVSEAVPYSLGIIMAESGENSEKYPDIMQCSESQGKSPNSRSKRIHLSWHKIFCRYVERAL</sequence>
<reference evidence="2 3" key="1">
    <citation type="journal article" date="2017" name="BMC Microbiol.">
        <title>Comparative genomics of Enterococcus spp. isolated from bovine feces.</title>
        <authorList>
            <person name="Beukers A.G."/>
            <person name="Zaheer R."/>
            <person name="Goji N."/>
            <person name="Amoako K.K."/>
            <person name="Chaves A.V."/>
            <person name="Ward M.P."/>
            <person name="McAllister T.A."/>
        </authorList>
    </citation>
    <scope>NUCLEOTIDE SEQUENCE [LARGE SCALE GENOMIC DNA]</scope>
    <source>
        <strain evidence="2 3">F1129D 143</strain>
    </source>
</reference>
<dbReference type="AlphaFoldDB" id="A0A1V8YEV8"/>
<comment type="caution">
    <text evidence="2">The sequence shown here is derived from an EMBL/GenBank/DDBJ whole genome shotgun (WGS) entry which is preliminary data.</text>
</comment>
<dbReference type="Pfam" id="PF13702">
    <property type="entry name" value="Lysozyme_like"/>
    <property type="match status" value="1"/>
</dbReference>
<dbReference type="Gene3D" id="1.10.530.10">
    <property type="match status" value="1"/>
</dbReference>
<evidence type="ECO:0000259" key="1">
    <source>
        <dbReference type="Pfam" id="PF13702"/>
    </source>
</evidence>
<accession>A0A1V8YEV8</accession>
<proteinExistence type="predicted"/>
<dbReference type="STRING" id="112904.BH747_04025"/>
<protein>
    <recommendedName>
        <fullName evidence="1">CwlT-like lysozyme domain-containing protein</fullName>
    </recommendedName>
</protein>
<dbReference type="InterPro" id="IPR047194">
    <property type="entry name" value="CwlT-like_lysozyme"/>
</dbReference>
<organism evidence="2 3">
    <name type="scientific">Enterococcus villorum</name>
    <dbReference type="NCBI Taxonomy" id="112904"/>
    <lineage>
        <taxon>Bacteria</taxon>
        <taxon>Bacillati</taxon>
        <taxon>Bacillota</taxon>
        <taxon>Bacilli</taxon>
        <taxon>Lactobacillales</taxon>
        <taxon>Enterococcaceae</taxon>
        <taxon>Enterococcus</taxon>
    </lineage>
</organism>
<name>A0A1V8YEV8_9ENTE</name>